<dbReference type="InterPro" id="IPR018253">
    <property type="entry name" value="DnaJ_domain_CS"/>
</dbReference>
<feature type="region of interest" description="Disordered" evidence="1">
    <location>
        <begin position="528"/>
        <end position="557"/>
    </location>
</feature>
<feature type="region of interest" description="Disordered" evidence="1">
    <location>
        <begin position="637"/>
        <end position="676"/>
    </location>
</feature>
<dbReference type="Proteomes" id="UP000224006">
    <property type="component" value="Chromosome II"/>
</dbReference>
<organism evidence="3 4">
    <name type="scientific">Besnoitia besnoiti</name>
    <name type="common">Apicomplexan protozoan</name>
    <dbReference type="NCBI Taxonomy" id="94643"/>
    <lineage>
        <taxon>Eukaryota</taxon>
        <taxon>Sar</taxon>
        <taxon>Alveolata</taxon>
        <taxon>Apicomplexa</taxon>
        <taxon>Conoidasida</taxon>
        <taxon>Coccidia</taxon>
        <taxon>Eucoccidiorida</taxon>
        <taxon>Eimeriorina</taxon>
        <taxon>Sarcocystidae</taxon>
        <taxon>Besnoitia</taxon>
    </lineage>
</organism>
<dbReference type="CDD" id="cd06257">
    <property type="entry name" value="DnaJ"/>
    <property type="match status" value="1"/>
</dbReference>
<dbReference type="PANTHER" id="PTHR43948:SF14">
    <property type="entry name" value="PROTEIN DNAJ, PUTATIVE-RELATED"/>
    <property type="match status" value="1"/>
</dbReference>
<evidence type="ECO:0000256" key="1">
    <source>
        <dbReference type="SAM" id="MobiDB-lite"/>
    </source>
</evidence>
<dbReference type="STRING" id="94643.A0A2A9MN86"/>
<reference evidence="3 4" key="1">
    <citation type="submission" date="2017-09" db="EMBL/GenBank/DDBJ databases">
        <title>Genome sequencing of Besnoitia besnoiti strain Bb-Ger1.</title>
        <authorList>
            <person name="Schares G."/>
            <person name="Venepally P."/>
            <person name="Lorenzi H.A."/>
        </authorList>
    </citation>
    <scope>NUCLEOTIDE SEQUENCE [LARGE SCALE GENOMIC DNA]</scope>
    <source>
        <strain evidence="3 4">Bb-Ger1</strain>
    </source>
</reference>
<accession>A0A2A9MN86</accession>
<sequence>MADSLSWGERLSTGRRSDGVRHTRKLLAAKATRPDECCATCRSDAARPLPDSADLAASSSRRLPAGACSVMTPTGGVLRRALSRRPLSQLSPVRLSVGSPASCRSRAPAFTPVSPPGGCQHPETSSLSSAFSGSYKYVLLAAPLAALFTRRRVSLQSARAHVPRLLACAPFSAQTGLLRKAGAEAASALSPLAPCTLSLAAAAPSLPNSLGAAAFDRPSPFLRASSSESSSALCFVEGRWLRTGAPEWSSGGSLDCSSSGPALWNSSSHTRAVPPAQSPSHSVTRGPAFDKAPLSPSTSSSSFHALRRYRSSVVRLLSPAWPSRLARSPCGSGASGFPSASPPLFLAAARRFFAAGRASSEKEKDFYEVLGVKADASTDDIKKAYRKLALKWHPDRNPDNRQQAETQFRLVSEAYQTLSNPEKRQSYDTMRKDGGSGFQEGFPGGMGSGPQAPFGSPFGQSGPFRTHHVSQEEAERLFRQVFGGINVHDVFAQMLNEQARAGRGGARRNPFFMDDREIEELLRRSAGMGRSAAGGPGQRSGPFGWDSGRPTAGTAGGAVTTSRAVNIIQRGEKLVEQTVITRRFPNGRIEQEVSERVLDPHQGTGNAFHPFGNPFFFGPLSSASHTPLHRLIDELLGSAPRGSGAPREAPLGASEGRKPRGGDDGSRRRPPVYPPPSSPVVKGFWEQLKVTARTFGRVLLYNVKLWLLDRLLAVAMRIIMRILHKR</sequence>
<dbReference type="AlphaFoldDB" id="A0A2A9MN86"/>
<dbReference type="GO" id="GO:0051087">
    <property type="term" value="F:protein-folding chaperone binding"/>
    <property type="evidence" value="ECO:0007669"/>
    <property type="project" value="TreeGrafter"/>
</dbReference>
<dbReference type="InterPro" id="IPR036869">
    <property type="entry name" value="J_dom_sf"/>
</dbReference>
<feature type="region of interest" description="Disordered" evidence="1">
    <location>
        <begin position="266"/>
        <end position="301"/>
    </location>
</feature>
<feature type="domain" description="J" evidence="2">
    <location>
        <begin position="365"/>
        <end position="431"/>
    </location>
</feature>
<dbReference type="PRINTS" id="PR00625">
    <property type="entry name" value="JDOMAIN"/>
</dbReference>
<feature type="compositionally biased region" description="Basic and acidic residues" evidence="1">
    <location>
        <begin position="655"/>
        <end position="667"/>
    </location>
</feature>
<evidence type="ECO:0000313" key="4">
    <source>
        <dbReference type="Proteomes" id="UP000224006"/>
    </source>
</evidence>
<feature type="compositionally biased region" description="Low complexity" evidence="1">
    <location>
        <begin position="547"/>
        <end position="557"/>
    </location>
</feature>
<evidence type="ECO:0000259" key="2">
    <source>
        <dbReference type="PROSITE" id="PS50076"/>
    </source>
</evidence>
<dbReference type="GeneID" id="40308531"/>
<dbReference type="KEGG" id="bbes:BESB_035500"/>
<dbReference type="GO" id="GO:0005737">
    <property type="term" value="C:cytoplasm"/>
    <property type="evidence" value="ECO:0007669"/>
    <property type="project" value="TreeGrafter"/>
</dbReference>
<comment type="caution">
    <text evidence="3">The sequence shown here is derived from an EMBL/GenBank/DDBJ whole genome shotgun (WGS) entry which is preliminary data.</text>
</comment>
<dbReference type="VEuPathDB" id="ToxoDB:BESB_035500"/>
<dbReference type="SUPFAM" id="SSF46565">
    <property type="entry name" value="Chaperone J-domain"/>
    <property type="match status" value="1"/>
</dbReference>
<dbReference type="SMART" id="SM00271">
    <property type="entry name" value="DnaJ"/>
    <property type="match status" value="1"/>
</dbReference>
<dbReference type="EMBL" id="NWUJ01000002">
    <property type="protein sequence ID" value="PFH37092.1"/>
    <property type="molecule type" value="Genomic_DNA"/>
</dbReference>
<evidence type="ECO:0000313" key="3">
    <source>
        <dbReference type="EMBL" id="PFH37092.1"/>
    </source>
</evidence>
<dbReference type="Pfam" id="PF00226">
    <property type="entry name" value="DnaJ"/>
    <property type="match status" value="1"/>
</dbReference>
<protein>
    <submittedName>
        <fullName evidence="3">DnaJ domain-containing protein</fullName>
    </submittedName>
</protein>
<dbReference type="GO" id="GO:0051082">
    <property type="term" value="F:unfolded protein binding"/>
    <property type="evidence" value="ECO:0007669"/>
    <property type="project" value="TreeGrafter"/>
</dbReference>
<dbReference type="PROSITE" id="PS50076">
    <property type="entry name" value="DNAJ_2"/>
    <property type="match status" value="1"/>
</dbReference>
<dbReference type="OrthoDB" id="10250354at2759"/>
<dbReference type="InterPro" id="IPR001623">
    <property type="entry name" value="DnaJ_domain"/>
</dbReference>
<dbReference type="RefSeq" id="XP_029221101.1">
    <property type="nucleotide sequence ID" value="XM_029362136.1"/>
</dbReference>
<dbReference type="Gene3D" id="1.10.287.110">
    <property type="entry name" value="DnaJ domain"/>
    <property type="match status" value="1"/>
</dbReference>
<feature type="region of interest" description="Disordered" evidence="1">
    <location>
        <begin position="442"/>
        <end position="464"/>
    </location>
</feature>
<proteinExistence type="predicted"/>
<dbReference type="PROSITE" id="PS00636">
    <property type="entry name" value="DNAJ_1"/>
    <property type="match status" value="1"/>
</dbReference>
<gene>
    <name evidence="3" type="ORF">BESB_035500</name>
</gene>
<dbReference type="GO" id="GO:0044183">
    <property type="term" value="F:protein folding chaperone"/>
    <property type="evidence" value="ECO:0007669"/>
    <property type="project" value="TreeGrafter"/>
</dbReference>
<name>A0A2A9MN86_BESBE</name>
<dbReference type="GO" id="GO:0005634">
    <property type="term" value="C:nucleus"/>
    <property type="evidence" value="ECO:0007669"/>
    <property type="project" value="TreeGrafter"/>
</dbReference>
<dbReference type="PANTHER" id="PTHR43948">
    <property type="entry name" value="DNAJ HOMOLOG SUBFAMILY B"/>
    <property type="match status" value="1"/>
</dbReference>
<keyword evidence="4" id="KW-1185">Reference proteome</keyword>